<dbReference type="Gene3D" id="3.30.460.20">
    <property type="entry name" value="CorA soluble domain-like"/>
    <property type="match status" value="1"/>
</dbReference>
<comment type="subcellular location">
    <subcellularLocation>
        <location evidence="1">Cell membrane</location>
        <topology evidence="1">Multi-pass membrane protein</topology>
    </subcellularLocation>
</comment>
<feature type="compositionally biased region" description="Polar residues" evidence="8">
    <location>
        <begin position="39"/>
        <end position="52"/>
    </location>
</feature>
<keyword evidence="3" id="KW-0813">Transport</keyword>
<evidence type="ECO:0000256" key="2">
    <source>
        <dbReference type="ARBA" id="ARBA00009765"/>
    </source>
</evidence>
<feature type="compositionally biased region" description="Basic and acidic residues" evidence="8">
    <location>
        <begin position="290"/>
        <end position="313"/>
    </location>
</feature>
<reference evidence="10" key="1">
    <citation type="submission" date="2020-05" db="EMBL/GenBank/DDBJ databases">
        <title>Mycena genomes resolve the evolution of fungal bioluminescence.</title>
        <authorList>
            <person name="Tsai I.J."/>
        </authorList>
    </citation>
    <scope>NUCLEOTIDE SEQUENCE</scope>
    <source>
        <strain evidence="10">160909Yilan</strain>
    </source>
</reference>
<evidence type="ECO:0000313" key="10">
    <source>
        <dbReference type="EMBL" id="KAF7375227.1"/>
    </source>
</evidence>
<evidence type="ECO:0000256" key="6">
    <source>
        <dbReference type="ARBA" id="ARBA00022989"/>
    </source>
</evidence>
<feature type="transmembrane region" description="Helical" evidence="9">
    <location>
        <begin position="573"/>
        <end position="592"/>
    </location>
</feature>
<dbReference type="GO" id="GO:0015095">
    <property type="term" value="F:magnesium ion transmembrane transporter activity"/>
    <property type="evidence" value="ECO:0007669"/>
    <property type="project" value="TreeGrafter"/>
</dbReference>
<keyword evidence="11" id="KW-1185">Reference proteome</keyword>
<protein>
    <submittedName>
        <fullName evidence="10">Magnesium-like protein</fullName>
    </submittedName>
</protein>
<dbReference type="PANTHER" id="PTHR46494">
    <property type="entry name" value="CORA FAMILY METAL ION TRANSPORTER (EUROFUNG)"/>
    <property type="match status" value="1"/>
</dbReference>
<comment type="caution">
    <text evidence="10">The sequence shown here is derived from an EMBL/GenBank/DDBJ whole genome shotgun (WGS) entry which is preliminary data.</text>
</comment>
<dbReference type="SUPFAM" id="SSF143865">
    <property type="entry name" value="CorA soluble domain-like"/>
    <property type="match status" value="1"/>
</dbReference>
<feature type="compositionally biased region" description="Polar residues" evidence="8">
    <location>
        <begin position="327"/>
        <end position="339"/>
    </location>
</feature>
<dbReference type="AlphaFoldDB" id="A0A8H6ZCP1"/>
<dbReference type="GO" id="GO:0015087">
    <property type="term" value="F:cobalt ion transmembrane transporter activity"/>
    <property type="evidence" value="ECO:0007669"/>
    <property type="project" value="TreeGrafter"/>
</dbReference>
<keyword evidence="5 9" id="KW-0812">Transmembrane</keyword>
<dbReference type="InterPro" id="IPR002523">
    <property type="entry name" value="MgTranspt_CorA/ZnTranspt_ZntB"/>
</dbReference>
<feature type="transmembrane region" description="Helical" evidence="9">
    <location>
        <begin position="607"/>
        <end position="629"/>
    </location>
</feature>
<accession>A0A8H6ZCP1</accession>
<dbReference type="OrthoDB" id="165352at2759"/>
<evidence type="ECO:0000256" key="1">
    <source>
        <dbReference type="ARBA" id="ARBA00004651"/>
    </source>
</evidence>
<dbReference type="InterPro" id="IPR045861">
    <property type="entry name" value="CorA_cytoplasmic_dom"/>
</dbReference>
<dbReference type="Pfam" id="PF01544">
    <property type="entry name" value="CorA"/>
    <property type="match status" value="1"/>
</dbReference>
<evidence type="ECO:0000256" key="3">
    <source>
        <dbReference type="ARBA" id="ARBA00022448"/>
    </source>
</evidence>
<dbReference type="SUPFAM" id="SSF144083">
    <property type="entry name" value="Magnesium transport protein CorA, transmembrane region"/>
    <property type="match status" value="1"/>
</dbReference>
<keyword evidence="6 9" id="KW-1133">Transmembrane helix</keyword>
<evidence type="ECO:0000256" key="7">
    <source>
        <dbReference type="ARBA" id="ARBA00023136"/>
    </source>
</evidence>
<dbReference type="InterPro" id="IPR045863">
    <property type="entry name" value="CorA_TM1_TM2"/>
</dbReference>
<dbReference type="GO" id="GO:0000287">
    <property type="term" value="F:magnesium ion binding"/>
    <property type="evidence" value="ECO:0007669"/>
    <property type="project" value="TreeGrafter"/>
</dbReference>
<evidence type="ECO:0000256" key="8">
    <source>
        <dbReference type="SAM" id="MobiDB-lite"/>
    </source>
</evidence>
<keyword evidence="4" id="KW-1003">Cell membrane</keyword>
<evidence type="ECO:0000256" key="9">
    <source>
        <dbReference type="SAM" id="Phobius"/>
    </source>
</evidence>
<dbReference type="GO" id="GO:0005886">
    <property type="term" value="C:plasma membrane"/>
    <property type="evidence" value="ECO:0007669"/>
    <property type="project" value="UniProtKB-SubCell"/>
</dbReference>
<comment type="similarity">
    <text evidence="2">Belongs to the CorA metal ion transporter (MIT) (TC 1.A.35) family.</text>
</comment>
<dbReference type="Gene3D" id="1.20.58.340">
    <property type="entry name" value="Magnesium transport protein CorA, transmembrane region"/>
    <property type="match status" value="2"/>
</dbReference>
<feature type="compositionally biased region" description="Low complexity" evidence="8">
    <location>
        <begin position="28"/>
        <end position="38"/>
    </location>
</feature>
<feature type="region of interest" description="Disordered" evidence="8">
    <location>
        <begin position="267"/>
        <end position="339"/>
    </location>
</feature>
<evidence type="ECO:0000256" key="4">
    <source>
        <dbReference type="ARBA" id="ARBA00022475"/>
    </source>
</evidence>
<feature type="compositionally biased region" description="Polar residues" evidence="8">
    <location>
        <begin position="267"/>
        <end position="288"/>
    </location>
</feature>
<feature type="region of interest" description="Disordered" evidence="8">
    <location>
        <begin position="1"/>
        <end position="57"/>
    </location>
</feature>
<keyword evidence="7 9" id="KW-0472">Membrane</keyword>
<proteinExistence type="inferred from homology"/>
<gene>
    <name evidence="10" type="ORF">MSAN_00409300</name>
</gene>
<dbReference type="PANTHER" id="PTHR46494:SF1">
    <property type="entry name" value="CORA FAMILY METAL ION TRANSPORTER (EUROFUNG)"/>
    <property type="match status" value="1"/>
</dbReference>
<name>A0A8H6ZCP1_9AGAR</name>
<dbReference type="GO" id="GO:0050897">
    <property type="term" value="F:cobalt ion binding"/>
    <property type="evidence" value="ECO:0007669"/>
    <property type="project" value="TreeGrafter"/>
</dbReference>
<dbReference type="EMBL" id="JACAZH010000002">
    <property type="protein sequence ID" value="KAF7375227.1"/>
    <property type="molecule type" value="Genomic_DNA"/>
</dbReference>
<organism evidence="10 11">
    <name type="scientific">Mycena sanguinolenta</name>
    <dbReference type="NCBI Taxonomy" id="230812"/>
    <lineage>
        <taxon>Eukaryota</taxon>
        <taxon>Fungi</taxon>
        <taxon>Dikarya</taxon>
        <taxon>Basidiomycota</taxon>
        <taxon>Agaricomycotina</taxon>
        <taxon>Agaricomycetes</taxon>
        <taxon>Agaricomycetidae</taxon>
        <taxon>Agaricales</taxon>
        <taxon>Marasmiineae</taxon>
        <taxon>Mycenaceae</taxon>
        <taxon>Mycena</taxon>
    </lineage>
</organism>
<dbReference type="Proteomes" id="UP000623467">
    <property type="component" value="Unassembled WGS sequence"/>
</dbReference>
<evidence type="ECO:0000313" key="11">
    <source>
        <dbReference type="Proteomes" id="UP000623467"/>
    </source>
</evidence>
<evidence type="ECO:0000256" key="5">
    <source>
        <dbReference type="ARBA" id="ARBA00022692"/>
    </source>
</evidence>
<sequence>MPRENSFSDSDGRSLTPDLELGPPPASPTRSTAPMSPTKHTVNTRVSTSTRPPTVDPLHKFRHTVRKVIAMHRSTNVISGRGVGAEPGVDPRRASADAQFGGIKQDCVIEVADYSAVRSSFGRMTNREFVNFMNDPAASEREPWVKVRWINIGGMSWDVIKAVSIKYDLHPLALEDVFHTRSQTRSKSDYYVRIFPAVYSRLDALEDVAAQFAGDRKPAFIGRSGQESVYPESGNLTGGLSGDSGALNQHLFLRVLCHELSDETSSFVSSPAQGSTLTDLPRSESPTPFTDRDAEMEMREMGKGDFGEDEKTLRGTSSRRKRPILPTSRSDIRTNTTPRSRLTDLSTIRHDAAAEATKQRRIEEAAIQALKSGERVNVKVSPMYIFLLRNGTVISMHSTPNLELTQPITRRLRQRDTGLRTSADPALLVQSLLDLLVDKALEVIDAYHVKIKQFEREILLKPKITTPIRTVIYGLRRYDDDRAAALIDMTAEENKDIKVRGFMSPKSKIYLVRAPVIAALFLSTNCRPLQADVFDHMEYILTSLEMFAGIGENLINYTFNMASYEMNEVMRRLTLATIIFLPLTLLTGYFGMNFDRMWSVHTGHSDIVFWIIALPVMAIVLPIFIVPDIKRMIHYVQKRVLTKKAVKSIKNE</sequence>